<feature type="region of interest" description="Disordered" evidence="1">
    <location>
        <begin position="1"/>
        <end position="25"/>
    </location>
</feature>
<dbReference type="PANTHER" id="PTHR36251">
    <property type="entry name" value="FELS-1 PROPHAGE HOST SPECIFICITY PROTEIN-RELATED"/>
    <property type="match status" value="1"/>
</dbReference>
<dbReference type="RefSeq" id="WP_189659269.1">
    <property type="nucleotide sequence ID" value="NZ_BMZW01000056.1"/>
</dbReference>
<evidence type="ECO:0008006" key="7">
    <source>
        <dbReference type="Google" id="ProtNLM"/>
    </source>
</evidence>
<comment type="caution">
    <text evidence="5">The sequence shown here is derived from an EMBL/GenBank/DDBJ whole genome shotgun (WGS) entry which is preliminary data.</text>
</comment>
<evidence type="ECO:0000259" key="4">
    <source>
        <dbReference type="Pfam" id="PF24801"/>
    </source>
</evidence>
<evidence type="ECO:0000313" key="5">
    <source>
        <dbReference type="EMBL" id="GFZ62921.1"/>
    </source>
</evidence>
<evidence type="ECO:0000313" key="6">
    <source>
        <dbReference type="Proteomes" id="UP000630864"/>
    </source>
</evidence>
<feature type="domain" description="Tip attachment protein J HDII-ins2" evidence="4">
    <location>
        <begin position="96"/>
        <end position="219"/>
    </location>
</feature>
<dbReference type="Pfam" id="PF24801">
    <property type="entry name" value="FNIII-A_GpJ"/>
    <property type="match status" value="1"/>
</dbReference>
<dbReference type="InterPro" id="IPR015406">
    <property type="entry name" value="GpJ_CSF"/>
</dbReference>
<dbReference type="Proteomes" id="UP000630864">
    <property type="component" value="Unassembled WGS sequence"/>
</dbReference>
<feature type="domain" description="Tip attachment protein J" evidence="3">
    <location>
        <begin position="352"/>
        <end position="516"/>
    </location>
</feature>
<dbReference type="PANTHER" id="PTHR36251:SF2">
    <property type="entry name" value="GIFSY-2 PROPHAGE HOST SPECIFICITY PROTEIN J, PHAGE LAMBDA"/>
    <property type="match status" value="1"/>
</dbReference>
<accession>A0A9P3AJK6</accession>
<dbReference type="InterPro" id="IPR055385">
    <property type="entry name" value="GpJ_HDII-ins2"/>
</dbReference>
<feature type="compositionally biased region" description="Polar residues" evidence="1">
    <location>
        <begin position="16"/>
        <end position="25"/>
    </location>
</feature>
<proteinExistence type="predicted"/>
<reference evidence="5" key="1">
    <citation type="submission" date="2020-09" db="EMBL/GenBank/DDBJ databases">
        <title>Pseudomonas syringae pv. eriobotryae genome sequence causing loquat canker disease.</title>
        <authorList>
            <person name="Fukuda S."/>
            <person name="Tashiro H."/>
            <person name="Nagano Y."/>
        </authorList>
    </citation>
    <scope>NUCLEOTIDE SEQUENCE</scope>
    <source>
        <strain evidence="5">AM001</strain>
    </source>
</reference>
<dbReference type="EMBL" id="BMZW01000056">
    <property type="protein sequence ID" value="GFZ62921.1"/>
    <property type="molecule type" value="Genomic_DNA"/>
</dbReference>
<name>A0A9P3AJK6_PSEA0</name>
<sequence>MGAARKLVVQGAKGGESSQKQPTIAENSTGSIATARIVYLWSWGPIVGPVDGLRSVKLDGTPLVAEDGTVNFPGVKWQFRNGELNQQRLEGIAESSNEVDVNQQLLSTTPYLRTVNNPMLDALRVRLSWPQLQSQVQGNGIDGVRIDYAIDLATDGGPFVQVLADYVDRKNVTKYERSHRLNLPAGSRWTMRVRRITPDANSSLVQDAMFVEAVAEVVDSDQEYPLTAVGCVEYDAQQFGGDIAKIAVLMRGRIVRVPTNYDPETRTYATSGAGTSNGIWDGTFKEAYTNNPAWVCYDLALNPYYGLGHRIDATMVDRWNLYRIAQYCDQMVPNGMGGMHPRLTCNIYLQKQADAYAVLQDLSNIFHGMSTWDGSQITFNADMPGDPVYTYNPSQILNNGEIQYSGTRARDRHNLAMVTWDNPDQSFSTDKEPVFDEVALAESGSVNELSVEAYGCTSLAQAQRAGQYALITEQTQTRGGTFRVGLDGGIPKTGQIIAVADPMLAGRANGGRISAVAGRVITVDRDIDLPTGAKLRVNLPSGKTEARVITSLTGRRVTVAASFSEVPEAECGWILEYDDLKTMQFLVRNITRPEWHEYQLECIQHEPSKFDAIDFGAVVDIRPISGIPVGVQAAPGAVFVTQHVVVEQGIAVTNMTISWDAAPGAVAYDVEWRWGSREWVKMPRTGEQSVEVAAIYSGQYMARVRAVSALNVSSLPATSLLTNLQGKTSLPPAVTSLTATSLIFGIALKWTFPPGAEDTQRTEIWYGPTTDLAKATKLSDLAYPQSEYVMQELLAGVTFFFWARLVDRTGNVGPWYPTGVGVMGQTSSDSGPILEMIAGQIGETELGQQLLEKIELIDGNGPGSVNDRLTAARAELAEQISDVDDALGTVRAELQQQIDSIADLADSMPYKPGETYAVGQGVLGADGIIYQATQNVPVNTPPPNTTYWLNVGQAVATAVGLASRVQTVETKVTSIEGVNTAQSQQITGLQSSLDGKASASSVQSLGNRVTDAEGKITSQGSAITGINTDLAGKASSATVQALGNTVTQQGQDIKAQGQAITSVTASLGNTGGQNLFFNPAFSKESATAGLAEGWSVDSNASGGTSSASIVASWLVGSEKAQRVDVTGLNQSSIYRGIRTQGINYWPKAKAGASVVASCYVRATAGLVFRIFLQAVDTAGTPIAAPSGPLVVATGGSQRISYDYPNLPAGTAGVQVYFRLYGSDTVSAGFVEYTRAQLEIGTTLTGWKDNTAVLGAEQSVTSSAVAALNSSVSQQGATIIAQASSMQALQASYRDDDGEGELADALKGYNSSASIVQEATVRATQNEATARTVTQLTASVGENTGRVTELREVVTTNLASTASSIQQLSASVASANNASAQNTAAIQQTATAYADTASKLSTMWSVKMQVVNGNQYIAAGIGLGIESTAAGLQSQFLVSADRFAVVNSMAGGAISVPFAVQNGQVFINSAFIQDGTITNAKIGNYIQSNNYVAGVSGWKLFFDGTFEINSQLGGGGRQTINSFGGKVFDENNMKRYQWGNLAA</sequence>
<dbReference type="Pfam" id="PF13550">
    <property type="entry name" value="Phage-tail_3"/>
    <property type="match status" value="1"/>
</dbReference>
<dbReference type="Gene3D" id="1.20.5.340">
    <property type="match status" value="1"/>
</dbReference>
<dbReference type="InterPro" id="IPR036116">
    <property type="entry name" value="FN3_sf"/>
</dbReference>
<feature type="domain" description="Tip attachment protein J central straight fiber" evidence="2">
    <location>
        <begin position="1384"/>
        <end position="1520"/>
    </location>
</feature>
<evidence type="ECO:0000256" key="1">
    <source>
        <dbReference type="SAM" id="MobiDB-lite"/>
    </source>
</evidence>
<gene>
    <name evidence="5" type="ORF">PSE10A_54320</name>
</gene>
<organism evidence="5 6">
    <name type="scientific">Pseudomonas amygdali pv. eriobotryae</name>
    <dbReference type="NCBI Taxonomy" id="129137"/>
    <lineage>
        <taxon>Bacteria</taxon>
        <taxon>Pseudomonadati</taxon>
        <taxon>Pseudomonadota</taxon>
        <taxon>Gammaproteobacteria</taxon>
        <taxon>Pseudomonadales</taxon>
        <taxon>Pseudomonadaceae</taxon>
        <taxon>Pseudomonas</taxon>
        <taxon>Pseudomonas amygdali</taxon>
    </lineage>
</organism>
<dbReference type="Pfam" id="PF09327">
    <property type="entry name" value="Phage_Tail_Tip"/>
    <property type="match status" value="1"/>
</dbReference>
<dbReference type="InterPro" id="IPR032876">
    <property type="entry name" value="J_dom"/>
</dbReference>
<evidence type="ECO:0000259" key="2">
    <source>
        <dbReference type="Pfam" id="PF09327"/>
    </source>
</evidence>
<protein>
    <recommendedName>
        <fullName evidence="7">Prophage PssSM-02, tail fiber/host specificity protein</fullName>
    </recommendedName>
</protein>
<dbReference type="SUPFAM" id="SSF49265">
    <property type="entry name" value="Fibronectin type III"/>
    <property type="match status" value="1"/>
</dbReference>
<evidence type="ECO:0000259" key="3">
    <source>
        <dbReference type="Pfam" id="PF13550"/>
    </source>
</evidence>
<dbReference type="InterPro" id="IPR053171">
    <property type="entry name" value="Viral_Tip_Attach_Protein"/>
</dbReference>